<dbReference type="InterPro" id="IPR036779">
    <property type="entry name" value="LysM_dom_sf"/>
</dbReference>
<organism evidence="2 3">
    <name type="scientific">Colletotrichum fructicola (strain Nara gc5)</name>
    <name type="common">Anthracnose fungus</name>
    <name type="synonym">Colletotrichum gloeosporioides (strain Nara gc5)</name>
    <dbReference type="NCBI Taxonomy" id="1213859"/>
    <lineage>
        <taxon>Eukaryota</taxon>
        <taxon>Fungi</taxon>
        <taxon>Dikarya</taxon>
        <taxon>Ascomycota</taxon>
        <taxon>Pezizomycotina</taxon>
        <taxon>Sordariomycetes</taxon>
        <taxon>Hypocreomycetidae</taxon>
        <taxon>Glomerellales</taxon>
        <taxon>Glomerellaceae</taxon>
        <taxon>Colletotrichum</taxon>
        <taxon>Colletotrichum gloeosporioides species complex</taxon>
    </lineage>
</organism>
<dbReference type="AlphaFoldDB" id="A0A7J6IBW4"/>
<evidence type="ECO:0000313" key="3">
    <source>
        <dbReference type="Proteomes" id="UP000011096"/>
    </source>
</evidence>
<reference evidence="2 3" key="1">
    <citation type="submission" date="2012-08" db="EMBL/GenBank/DDBJ databases">
        <authorList>
            <person name="Gan P.H.P."/>
            <person name="Ikeda K."/>
            <person name="Irieda H."/>
            <person name="Narusaka M."/>
            <person name="O'Connell R.J."/>
            <person name="Narusaka Y."/>
            <person name="Takano Y."/>
            <person name="Kubo Y."/>
            <person name="Shirasu K."/>
        </authorList>
    </citation>
    <scope>NUCLEOTIDE SEQUENCE [LARGE SCALE GENOMIC DNA]</scope>
    <source>
        <strain evidence="2 3">Nara gc5</strain>
    </source>
</reference>
<dbReference type="RefSeq" id="XP_066006717.1">
    <property type="nucleotide sequence ID" value="XM_066153907.1"/>
</dbReference>
<comment type="caution">
    <text evidence="2">The sequence shown here is derived from an EMBL/GenBank/DDBJ whole genome shotgun (WGS) entry which is preliminary data.</text>
</comment>
<dbReference type="OrthoDB" id="5985073at2759"/>
<feature type="region of interest" description="Disordered" evidence="1">
    <location>
        <begin position="169"/>
        <end position="192"/>
    </location>
</feature>
<dbReference type="Proteomes" id="UP000011096">
    <property type="component" value="Unassembled WGS sequence"/>
</dbReference>
<dbReference type="GeneID" id="90980790"/>
<proteinExistence type="predicted"/>
<protein>
    <submittedName>
        <fullName evidence="2">LysM domain-containing protein</fullName>
    </submittedName>
</protein>
<reference evidence="2 3" key="2">
    <citation type="submission" date="2020-04" db="EMBL/GenBank/DDBJ databases">
        <title>Genome sequencing and assembly of multiple isolates from the Colletotrichum gloeosporioides species complex.</title>
        <authorList>
            <person name="Gan P."/>
            <person name="Shirasu K."/>
        </authorList>
    </citation>
    <scope>NUCLEOTIDE SEQUENCE [LARGE SCALE GENOMIC DNA]</scope>
    <source>
        <strain evidence="2 3">Nara gc5</strain>
    </source>
</reference>
<name>A0A7J6IBW4_COLFN</name>
<evidence type="ECO:0000256" key="1">
    <source>
        <dbReference type="SAM" id="MobiDB-lite"/>
    </source>
</evidence>
<dbReference type="Gene3D" id="3.10.350.10">
    <property type="entry name" value="LysM domain"/>
    <property type="match status" value="1"/>
</dbReference>
<dbReference type="InParanoid" id="A0A7J6IBW4"/>
<accession>A0A7J6IBW4</accession>
<evidence type="ECO:0000313" key="2">
    <source>
        <dbReference type="EMBL" id="KAF4473629.1"/>
    </source>
</evidence>
<sequence length="192" mass="21277">MFLNTGINSNCTNLFAQESYYIQAVGDINNYPGRPRYVSITINPNKSFTSVPFTMLPNATITLDLRPTEVPLATGVRDNCVFYFKGDEYQYSPDVFGYWNSNCEIAASNYNVDFDSFAAWNSLITNVTDLAISLATFLKWNPAVSVNYTQNFWLGQAYCTHREGQGVSITPSQSASTTTTAKPTPLAPTHTS</sequence>
<keyword evidence="3" id="KW-1185">Reference proteome</keyword>
<gene>
    <name evidence="2" type="ORF">CGGC5_v017377</name>
</gene>
<dbReference type="EMBL" id="ANPB02000012">
    <property type="protein sequence ID" value="KAF4473629.1"/>
    <property type="molecule type" value="Genomic_DNA"/>
</dbReference>